<dbReference type="EMBL" id="JAATEO010000017">
    <property type="protein sequence ID" value="NJP33637.1"/>
    <property type="molecule type" value="Genomic_DNA"/>
</dbReference>
<keyword evidence="3" id="KW-1185">Reference proteome</keyword>
<gene>
    <name evidence="2" type="ORF">HCJ94_17020</name>
</gene>
<evidence type="ECO:0000256" key="1">
    <source>
        <dbReference type="SAM" id="Phobius"/>
    </source>
</evidence>
<dbReference type="RefSeq" id="WP_168002003.1">
    <property type="nucleotide sequence ID" value="NZ_JAATEO010000017.1"/>
</dbReference>
<feature type="transmembrane region" description="Helical" evidence="1">
    <location>
        <begin position="21"/>
        <end position="38"/>
    </location>
</feature>
<accession>A0ABX0Z8T2</accession>
<keyword evidence="1" id="KW-1133">Transmembrane helix</keyword>
<keyword evidence="1" id="KW-0472">Membrane</keyword>
<name>A0ABX0Z8T2_9ACTN</name>
<sequence length="198" mass="22282">MVTVSSTPRRDGLVRRLNGRHHRAALTAYLAVVIGHWAEHLVQAYQIWVLGMPRPQSRGVLGQWFPWLVSSEWLHYGYALVMLVGLFLLRPGFTGRSRTWWTVALALQFWHHVEHLLLFAQAQTGTYLFGQAVPTSVVQLLVGRVELHLFYNSVVFIPMVIAMYRHLRPSDPELHAASCSCLAAQKRTLGVPAAPAPA</sequence>
<protein>
    <submittedName>
        <fullName evidence="2">Uncharacterized protein</fullName>
    </submittedName>
</protein>
<evidence type="ECO:0000313" key="3">
    <source>
        <dbReference type="Proteomes" id="UP000783871"/>
    </source>
</evidence>
<organism evidence="2 3">
    <name type="scientific">Micromonospora thermarum</name>
    <dbReference type="NCBI Taxonomy" id="2720024"/>
    <lineage>
        <taxon>Bacteria</taxon>
        <taxon>Bacillati</taxon>
        <taxon>Actinomycetota</taxon>
        <taxon>Actinomycetes</taxon>
        <taxon>Micromonosporales</taxon>
        <taxon>Micromonosporaceae</taxon>
        <taxon>Micromonospora</taxon>
    </lineage>
</organism>
<dbReference type="Proteomes" id="UP000783871">
    <property type="component" value="Unassembled WGS sequence"/>
</dbReference>
<comment type="caution">
    <text evidence="2">The sequence shown here is derived from an EMBL/GenBank/DDBJ whole genome shotgun (WGS) entry which is preliminary data.</text>
</comment>
<evidence type="ECO:0000313" key="2">
    <source>
        <dbReference type="EMBL" id="NJP33637.1"/>
    </source>
</evidence>
<reference evidence="2 3" key="1">
    <citation type="submission" date="2020-03" db="EMBL/GenBank/DDBJ databases">
        <title>WGS of actinomycetes isolated from Thailand.</title>
        <authorList>
            <person name="Thawai C."/>
        </authorList>
    </citation>
    <scope>NUCLEOTIDE SEQUENCE [LARGE SCALE GENOMIC DNA]</scope>
    <source>
        <strain evidence="2 3">HSS6-12</strain>
    </source>
</reference>
<keyword evidence="1" id="KW-0812">Transmembrane</keyword>
<proteinExistence type="predicted"/>
<feature type="transmembrane region" description="Helical" evidence="1">
    <location>
        <begin position="73"/>
        <end position="89"/>
    </location>
</feature>